<sequence length="1133" mass="126985">MTKRLYPKSPSSATFDPLRLAEEFRAYFGQSALDDFIRASIPDDSWYPGEVHNRLLELPWSDVLTTNWDTLLERSARSVLTHNYDVVHAATDLAHTRSPRIVKLHGTINGREPYTFTEEDYRTYPARNAAMVNFARQVFIENELCLVGFSGDDPNFLQWSGWVRDHLATSSRRIYLVGVLGLAPASRKLLESRNVAPIDLGPLVEHLPARDQHAAANELFVTHLENSRLPASHEWAVKVTVQDTFIPAAEAELRKSPEYAHAKLLGAYVDLRAEREGYPGWLICPSSQRRQLGYQINGIEERIRVAQPKLTSEEIVELAADLAWRYEASLGTLSRFACEFLANTVLTQDMSSLPRSAHRSLLSTLLRDSRERGNFEAFEKWAAILRTLGRHDRDALAELAYQQCLRLRDGMELEALETSLDAIEGADPVWLLRKASLLATLCRWTDAEALLRKALDDIRERTANARDSIWLRSRRTWGQWLLSATLFVSKDTRRDADFSRDTAYHCNPWDEIQTLRSEVESAVRDRASRSATIVTPLFSPGAYRDNSNTIHFRSAPVDAPLRTLVRFMESVGMPAASRRVNFVDFFADALSLAEPETLQWYSQVLQYTTDDKKTVVNSHLGRISIARMDASLVNALYASILRSIDYWRQRTVRRSEDELRAPAEELTKLIALLFRITPRLNSEDASRCFDLAMKLALEVTSDRDKFIKTTSDLITHAAKAMSKDARKDACLKAFEFPVDGEHAAATRDDDWPDPFEALEVDDLMPIRLNDPERWSARVSNLLKLSTIEGQRRRAVGRLTSMCLAGELTSLECETFGEAIWGLTTPVFGLPASTSLHAAVYMRLPHPRAIEPLALLRRWLFGDLAATARDKHRLAAVGFAAHERWGSIRPTPSEAQSLIVEILSDARTVANDDSLAAAFSSSKDRVQRFSGIALAMSALPATREITTQLFSELLSAIEEIPLPAAMAGLPYLANSSRSESIVTSIQRGLFGTNFAQVASAADAIWTWAKLGKSRAREKVPARLIDSLLLVLESRLSIGLSAVMHACRLLLEGGHLDKPSKLKVAGAVAAIAREYSYESIDPLDRRAVSASMIREECVRLALTLNLEPEHGFLYDWLKESVNDPLPEVRRAAGSL</sequence>
<proteinExistence type="predicted"/>
<accession>A0A4R3YL25</accession>
<gene>
    <name evidence="1" type="ORF">EC912_108112</name>
</gene>
<dbReference type="OrthoDB" id="7221817at2"/>
<dbReference type="EMBL" id="SMCS01000008">
    <property type="protein sequence ID" value="TCV92118.1"/>
    <property type="molecule type" value="Genomic_DNA"/>
</dbReference>
<dbReference type="Pfam" id="PF13289">
    <property type="entry name" value="SIR2_2"/>
    <property type="match status" value="1"/>
</dbReference>
<dbReference type="Proteomes" id="UP000295645">
    <property type="component" value="Unassembled WGS sequence"/>
</dbReference>
<organism evidence="1 2">
    <name type="scientific">Luteibacter rhizovicinus</name>
    <dbReference type="NCBI Taxonomy" id="242606"/>
    <lineage>
        <taxon>Bacteria</taxon>
        <taxon>Pseudomonadati</taxon>
        <taxon>Pseudomonadota</taxon>
        <taxon>Gammaproteobacteria</taxon>
        <taxon>Lysobacterales</taxon>
        <taxon>Rhodanobacteraceae</taxon>
        <taxon>Luteibacter</taxon>
    </lineage>
</organism>
<name>A0A4R3YL25_9GAMM</name>
<evidence type="ECO:0000313" key="2">
    <source>
        <dbReference type="Proteomes" id="UP000295645"/>
    </source>
</evidence>
<dbReference type="RefSeq" id="WP_132146370.1">
    <property type="nucleotide sequence ID" value="NZ_SMCS01000008.1"/>
</dbReference>
<reference evidence="1 2" key="1">
    <citation type="submission" date="2019-03" db="EMBL/GenBank/DDBJ databases">
        <title>Above-ground endophytic microbial communities from plants in different locations in the United States.</title>
        <authorList>
            <person name="Frank C."/>
        </authorList>
    </citation>
    <scope>NUCLEOTIDE SEQUENCE [LARGE SCALE GENOMIC DNA]</scope>
    <source>
        <strain evidence="1 2">LP_13_YM</strain>
    </source>
</reference>
<dbReference type="AlphaFoldDB" id="A0A4R3YL25"/>
<comment type="caution">
    <text evidence="1">The sequence shown here is derived from an EMBL/GenBank/DDBJ whole genome shotgun (WGS) entry which is preliminary data.</text>
</comment>
<protein>
    <submittedName>
        <fullName evidence="1">SIR2-like protein</fullName>
    </submittedName>
</protein>
<evidence type="ECO:0000313" key="1">
    <source>
        <dbReference type="EMBL" id="TCV92118.1"/>
    </source>
</evidence>
<keyword evidence="2" id="KW-1185">Reference proteome</keyword>